<protein>
    <recommendedName>
        <fullName evidence="1">Telomerase reverse transcriptase</fullName>
        <ecNumber evidence="1">2.7.7.49</ecNumber>
    </recommendedName>
    <alternativeName>
        <fullName evidence="1">Telomerase catalytic subunit</fullName>
    </alternativeName>
</protein>
<keyword evidence="4" id="KW-1185">Reference proteome</keyword>
<name>A0A653DA62_CALMS</name>
<evidence type="ECO:0000259" key="2">
    <source>
        <dbReference type="PROSITE" id="PS50878"/>
    </source>
</evidence>
<evidence type="ECO:0000313" key="4">
    <source>
        <dbReference type="Proteomes" id="UP000410492"/>
    </source>
</evidence>
<dbReference type="EC" id="2.7.7.49" evidence="1"/>
<proteinExistence type="inferred from homology"/>
<dbReference type="InterPro" id="IPR003545">
    <property type="entry name" value="Telomerase_RT"/>
</dbReference>
<dbReference type="PANTHER" id="PTHR12066:SF0">
    <property type="entry name" value="TELOMERASE REVERSE TRANSCRIPTASE"/>
    <property type="match status" value="1"/>
</dbReference>
<keyword evidence="1" id="KW-0539">Nucleus</keyword>
<dbReference type="GO" id="GO:0042162">
    <property type="term" value="F:telomeric DNA binding"/>
    <property type="evidence" value="ECO:0007669"/>
    <property type="project" value="TreeGrafter"/>
</dbReference>
<keyword evidence="1" id="KW-0695">RNA-directed DNA polymerase</keyword>
<dbReference type="PANTHER" id="PTHR12066">
    <property type="entry name" value="TELOMERASE REVERSE TRANSCRIPTASE"/>
    <property type="match status" value="1"/>
</dbReference>
<dbReference type="Gene3D" id="1.10.132.70">
    <property type="match status" value="1"/>
</dbReference>
<dbReference type="PROSITE" id="PS50878">
    <property type="entry name" value="RT_POL"/>
    <property type="match status" value="1"/>
</dbReference>
<dbReference type="AlphaFoldDB" id="A0A653DA62"/>
<comment type="catalytic activity">
    <reaction evidence="1">
        <text>DNA(n) + a 2'-deoxyribonucleoside 5'-triphosphate = DNA(n+1) + diphosphate</text>
        <dbReference type="Rhea" id="RHEA:22508"/>
        <dbReference type="Rhea" id="RHEA-COMP:17339"/>
        <dbReference type="Rhea" id="RHEA-COMP:17340"/>
        <dbReference type="ChEBI" id="CHEBI:33019"/>
        <dbReference type="ChEBI" id="CHEBI:61560"/>
        <dbReference type="ChEBI" id="CHEBI:173112"/>
        <dbReference type="EC" id="2.7.7.49"/>
    </reaction>
</comment>
<dbReference type="GO" id="GO:0000781">
    <property type="term" value="C:chromosome, telomeric region"/>
    <property type="evidence" value="ECO:0007669"/>
    <property type="project" value="UniProtKB-SubCell"/>
</dbReference>
<dbReference type="GO" id="GO:0007004">
    <property type="term" value="P:telomere maintenance via telomerase"/>
    <property type="evidence" value="ECO:0007669"/>
    <property type="project" value="TreeGrafter"/>
</dbReference>
<organism evidence="3 4">
    <name type="scientific">Callosobruchus maculatus</name>
    <name type="common">Southern cowpea weevil</name>
    <name type="synonym">Pulse bruchid</name>
    <dbReference type="NCBI Taxonomy" id="64391"/>
    <lineage>
        <taxon>Eukaryota</taxon>
        <taxon>Metazoa</taxon>
        <taxon>Ecdysozoa</taxon>
        <taxon>Arthropoda</taxon>
        <taxon>Hexapoda</taxon>
        <taxon>Insecta</taxon>
        <taxon>Pterygota</taxon>
        <taxon>Neoptera</taxon>
        <taxon>Endopterygota</taxon>
        <taxon>Coleoptera</taxon>
        <taxon>Polyphaga</taxon>
        <taxon>Cucujiformia</taxon>
        <taxon>Chrysomeloidea</taxon>
        <taxon>Chrysomelidae</taxon>
        <taxon>Bruchinae</taxon>
        <taxon>Bruchini</taxon>
        <taxon>Callosobruchus</taxon>
    </lineage>
</organism>
<reference evidence="3 4" key="1">
    <citation type="submission" date="2019-01" db="EMBL/GenBank/DDBJ databases">
        <authorList>
            <person name="Sayadi A."/>
        </authorList>
    </citation>
    <scope>NUCLEOTIDE SEQUENCE [LARGE SCALE GENOMIC DNA]</scope>
</reference>
<keyword evidence="1" id="KW-0808">Transferase</keyword>
<dbReference type="Gene3D" id="3.10.10.20">
    <property type="match status" value="1"/>
</dbReference>
<gene>
    <name evidence="3" type="ORF">CALMAC_LOCUS15327</name>
</gene>
<dbReference type="Pfam" id="PF00078">
    <property type="entry name" value="RVT_1"/>
    <property type="match status" value="1"/>
</dbReference>
<comment type="function">
    <text evidence="1">Telomerase is a ribonucleoprotein enzyme essential for the replication of chromosome termini in most eukaryotes. It elongates telomeres. It is a reverse transcriptase that adds simple sequence repeats to chromosome ends by copying a template sequence within the RNA component of the enzyme.</text>
</comment>
<dbReference type="EMBL" id="CAACVG010010705">
    <property type="protein sequence ID" value="VEN56431.1"/>
    <property type="molecule type" value="Genomic_DNA"/>
</dbReference>
<keyword evidence="1" id="KW-0779">Telomere</keyword>
<keyword evidence="1" id="KW-0158">Chromosome</keyword>
<dbReference type="GO" id="GO:0070034">
    <property type="term" value="F:telomerase RNA binding"/>
    <property type="evidence" value="ECO:0007669"/>
    <property type="project" value="TreeGrafter"/>
</dbReference>
<sequence>MCNVSRELVFSRFNSQISLMEYYKLCLLGDSDRNKVLTEMQQRKGISKSLGNLIESFLYNLRRIRRSDQYELEDLKIEEILNKIIANDFFGSIKNRKKFYRVVEKITTQSFDECIYRKELWQDYDLHMEWLDHKLPTPLKVQLANGHYYILELIVKPLILTYYKPIKTPKSYQIEFIRRSAWQMFHRKVQNKLINLGYMSYSMEAVKTRGRLRLYPKGNLENLEFRALMIPNKTYMARRYYYRVLASKIKRIYTTGKELKGVYRGLFRKWNQYCLYFTKKYSPPAEDVYAIKMDIQDAFGNVNIEKLCDIINNSNLEQKIKVTLIDHVSNQYVLFDYTPVKWNHGLLQGDFLSSHLCELYVTVIEADIIGAIERPNIFLIRYVDEYFFCSTNIADVDDFERSIKHNFPINHRKTQRSNAGNPIITFCGHEFNIQNKTVSKSYNSQSVNRHRFRFLRFNTINSRLICDAPSLDDLHVDKSSHQLYIIAKAMQYRWNHHCFLFLKLSPHLKTERRLLLNTAEGMVYLAFKFHFATTAVDYCHKKYMKRLKGIVDGIIVFYGKKICEQIRKWRILVPFEYVLGICLKAFIVVLKKNPQYKDIVEYLAKKYSTLSLPKWHSKIFSKFPDKFKNVKMDRRSAI</sequence>
<dbReference type="InterPro" id="IPR043502">
    <property type="entry name" value="DNA/RNA_pol_sf"/>
</dbReference>
<dbReference type="Gene3D" id="1.10.357.90">
    <property type="match status" value="1"/>
</dbReference>
<accession>A0A653DA62</accession>
<keyword evidence="1" id="KW-0548">Nucleotidyltransferase</keyword>
<dbReference type="InterPro" id="IPR000477">
    <property type="entry name" value="RT_dom"/>
</dbReference>
<keyword evidence="1" id="KW-0479">Metal-binding</keyword>
<dbReference type="GO" id="GO:0046872">
    <property type="term" value="F:metal ion binding"/>
    <property type="evidence" value="ECO:0007669"/>
    <property type="project" value="UniProtKB-KW"/>
</dbReference>
<keyword evidence="1" id="KW-0460">Magnesium</keyword>
<dbReference type="Proteomes" id="UP000410492">
    <property type="component" value="Unassembled WGS sequence"/>
</dbReference>
<dbReference type="SUPFAM" id="SSF56672">
    <property type="entry name" value="DNA/RNA polymerases"/>
    <property type="match status" value="1"/>
</dbReference>
<feature type="domain" description="Reverse transcriptase" evidence="2">
    <location>
        <begin position="196"/>
        <end position="431"/>
    </location>
</feature>
<evidence type="ECO:0000313" key="3">
    <source>
        <dbReference type="EMBL" id="VEN56431.1"/>
    </source>
</evidence>
<dbReference type="GO" id="GO:0000333">
    <property type="term" value="C:telomerase catalytic core complex"/>
    <property type="evidence" value="ECO:0007669"/>
    <property type="project" value="TreeGrafter"/>
</dbReference>
<dbReference type="GO" id="GO:0003720">
    <property type="term" value="F:telomerase activity"/>
    <property type="evidence" value="ECO:0007669"/>
    <property type="project" value="InterPro"/>
</dbReference>
<dbReference type="OrthoDB" id="289721at2759"/>
<comment type="subcellular location">
    <subcellularLocation>
        <location evidence="1">Nucleus</location>
    </subcellularLocation>
    <subcellularLocation>
        <location evidence="1">Chromosome</location>
        <location evidence="1">Telomere</location>
    </subcellularLocation>
</comment>
<comment type="similarity">
    <text evidence="1">Belongs to the reverse transcriptase family. Telomerase subfamily.</text>
</comment>
<evidence type="ECO:0000256" key="1">
    <source>
        <dbReference type="RuleBase" id="RU365061"/>
    </source>
</evidence>
<dbReference type="Gene3D" id="3.30.70.2630">
    <property type="match status" value="1"/>
</dbReference>
<dbReference type="Gene3D" id="1.10.10.2210">
    <property type="match status" value="1"/>
</dbReference>